<name>A0A5P1F007_ASPOF</name>
<sequence>MKWLPFDDGRTSADDIAYVSEGSTILIVLNSNRGDDQIVATDVDADLLFLSLLERILNVLPSLHISSNPPSLCSLLDRMRIDGNPSRVQESDAGGGGVDALKRIASPDGIYFPCGLPSLRFFIDDEGKIEDPSLLLLIIH</sequence>
<gene>
    <name evidence="1" type="ORF">A4U43_C04F11300</name>
</gene>
<dbReference type="Gramene" id="ONK71686">
    <property type="protein sequence ID" value="ONK71686"/>
    <property type="gene ID" value="A4U43_C04F11300"/>
</dbReference>
<evidence type="ECO:0000313" key="2">
    <source>
        <dbReference type="Proteomes" id="UP000243459"/>
    </source>
</evidence>
<keyword evidence="2" id="KW-1185">Reference proteome</keyword>
<evidence type="ECO:0000313" key="1">
    <source>
        <dbReference type="EMBL" id="ONK71686.1"/>
    </source>
</evidence>
<dbReference type="EMBL" id="CM007384">
    <property type="protein sequence ID" value="ONK71686.1"/>
    <property type="molecule type" value="Genomic_DNA"/>
</dbReference>
<dbReference type="AlphaFoldDB" id="A0A5P1F007"/>
<accession>A0A5P1F007</accession>
<dbReference type="Proteomes" id="UP000243459">
    <property type="component" value="Chromosome 4"/>
</dbReference>
<proteinExistence type="predicted"/>
<organism evidence="1 2">
    <name type="scientific">Asparagus officinalis</name>
    <name type="common">Garden asparagus</name>
    <dbReference type="NCBI Taxonomy" id="4686"/>
    <lineage>
        <taxon>Eukaryota</taxon>
        <taxon>Viridiplantae</taxon>
        <taxon>Streptophyta</taxon>
        <taxon>Embryophyta</taxon>
        <taxon>Tracheophyta</taxon>
        <taxon>Spermatophyta</taxon>
        <taxon>Magnoliopsida</taxon>
        <taxon>Liliopsida</taxon>
        <taxon>Asparagales</taxon>
        <taxon>Asparagaceae</taxon>
        <taxon>Asparagoideae</taxon>
        <taxon>Asparagus</taxon>
    </lineage>
</organism>
<protein>
    <submittedName>
        <fullName evidence="1">Uncharacterized protein</fullName>
    </submittedName>
</protein>
<reference evidence="2" key="1">
    <citation type="journal article" date="2017" name="Nat. Commun.">
        <title>The asparagus genome sheds light on the origin and evolution of a young Y chromosome.</title>
        <authorList>
            <person name="Harkess A."/>
            <person name="Zhou J."/>
            <person name="Xu C."/>
            <person name="Bowers J.E."/>
            <person name="Van der Hulst R."/>
            <person name="Ayyampalayam S."/>
            <person name="Mercati F."/>
            <person name="Riccardi P."/>
            <person name="McKain M.R."/>
            <person name="Kakrana A."/>
            <person name="Tang H."/>
            <person name="Ray J."/>
            <person name="Groenendijk J."/>
            <person name="Arikit S."/>
            <person name="Mathioni S.M."/>
            <person name="Nakano M."/>
            <person name="Shan H."/>
            <person name="Telgmann-Rauber A."/>
            <person name="Kanno A."/>
            <person name="Yue Z."/>
            <person name="Chen H."/>
            <person name="Li W."/>
            <person name="Chen Y."/>
            <person name="Xu X."/>
            <person name="Zhang Y."/>
            <person name="Luo S."/>
            <person name="Chen H."/>
            <person name="Gao J."/>
            <person name="Mao Z."/>
            <person name="Pires J.C."/>
            <person name="Luo M."/>
            <person name="Kudrna D."/>
            <person name="Wing R.A."/>
            <person name="Meyers B.C."/>
            <person name="Yi K."/>
            <person name="Kong H."/>
            <person name="Lavrijsen P."/>
            <person name="Sunseri F."/>
            <person name="Falavigna A."/>
            <person name="Ye Y."/>
            <person name="Leebens-Mack J.H."/>
            <person name="Chen G."/>
        </authorList>
    </citation>
    <scope>NUCLEOTIDE SEQUENCE [LARGE SCALE GENOMIC DNA]</scope>
    <source>
        <strain evidence="2">cv. DH0086</strain>
    </source>
</reference>